<evidence type="ECO:0000313" key="4">
    <source>
        <dbReference type="Proteomes" id="UP001165498"/>
    </source>
</evidence>
<evidence type="ECO:0000256" key="1">
    <source>
        <dbReference type="SAM" id="MobiDB-lite"/>
    </source>
</evidence>
<accession>A0ABT1QPY1</accession>
<gene>
    <name evidence="3" type="ORF">NM961_06410</name>
</gene>
<organism evidence="3 4">
    <name type="scientific">Tahibacter harae</name>
    <dbReference type="NCBI Taxonomy" id="2963937"/>
    <lineage>
        <taxon>Bacteria</taxon>
        <taxon>Pseudomonadati</taxon>
        <taxon>Pseudomonadota</taxon>
        <taxon>Gammaproteobacteria</taxon>
        <taxon>Lysobacterales</taxon>
        <taxon>Rhodanobacteraceae</taxon>
        <taxon>Tahibacter</taxon>
    </lineage>
</organism>
<keyword evidence="2" id="KW-0812">Transmembrane</keyword>
<proteinExistence type="predicted"/>
<evidence type="ECO:0000256" key="2">
    <source>
        <dbReference type="SAM" id="Phobius"/>
    </source>
</evidence>
<feature type="region of interest" description="Disordered" evidence="1">
    <location>
        <begin position="1"/>
        <end position="24"/>
    </location>
</feature>
<feature type="transmembrane region" description="Helical" evidence="2">
    <location>
        <begin position="166"/>
        <end position="187"/>
    </location>
</feature>
<dbReference type="RefSeq" id="WP_255913088.1">
    <property type="nucleotide sequence ID" value="NZ_JANFQO010000004.1"/>
</dbReference>
<feature type="transmembrane region" description="Helical" evidence="2">
    <location>
        <begin position="33"/>
        <end position="59"/>
    </location>
</feature>
<feature type="compositionally biased region" description="Basic residues" evidence="1">
    <location>
        <begin position="1"/>
        <end position="10"/>
    </location>
</feature>
<dbReference type="EMBL" id="JANFQO010000004">
    <property type="protein sequence ID" value="MCQ4164341.1"/>
    <property type="molecule type" value="Genomic_DNA"/>
</dbReference>
<sequence length="255" mass="28140">MRTARQKRSAARIDMAERSDNSRMTTPVTFSPTFYRFAAICSVLSAFTTLGLIFLPQWFSGGADFDSRMARVDDPVAQLRAWIYLLHPFLVAAAAVAVAVRLRWTAPGLALFGVLGFLLWAGTEAGQQALSLVAFDRWRHAWLLADEGARSALRVQIGVYDGLWDAMYFLLLIGFCIGNTCYAAVLLRRRGLSRIVGGFYLAAALLTLQIFTVELGAPGLPEPLAGWIYPAIQPLGRTLIGLWLWGRADEREVVA</sequence>
<feature type="transmembrane region" description="Helical" evidence="2">
    <location>
        <begin position="79"/>
        <end position="99"/>
    </location>
</feature>
<feature type="transmembrane region" description="Helical" evidence="2">
    <location>
        <begin position="226"/>
        <end position="245"/>
    </location>
</feature>
<evidence type="ECO:0000313" key="3">
    <source>
        <dbReference type="EMBL" id="MCQ4164341.1"/>
    </source>
</evidence>
<feature type="transmembrane region" description="Helical" evidence="2">
    <location>
        <begin position="106"/>
        <end position="123"/>
    </location>
</feature>
<keyword evidence="4" id="KW-1185">Reference proteome</keyword>
<keyword evidence="2" id="KW-1133">Transmembrane helix</keyword>
<keyword evidence="2" id="KW-0472">Membrane</keyword>
<feature type="transmembrane region" description="Helical" evidence="2">
    <location>
        <begin position="199"/>
        <end position="220"/>
    </location>
</feature>
<name>A0ABT1QPY1_9GAMM</name>
<comment type="caution">
    <text evidence="3">The sequence shown here is derived from an EMBL/GenBank/DDBJ whole genome shotgun (WGS) entry which is preliminary data.</text>
</comment>
<dbReference type="Proteomes" id="UP001165498">
    <property type="component" value="Unassembled WGS sequence"/>
</dbReference>
<evidence type="ECO:0008006" key="5">
    <source>
        <dbReference type="Google" id="ProtNLM"/>
    </source>
</evidence>
<protein>
    <recommendedName>
        <fullName evidence="5">DUF4386 domain-containing protein</fullName>
    </recommendedName>
</protein>
<reference evidence="3" key="1">
    <citation type="submission" date="2022-07" db="EMBL/GenBank/DDBJ databases">
        <title>Tahibacter sp., a new gammaproteobacterium isolated from the silt sample collected at pig farm.</title>
        <authorList>
            <person name="Chen H."/>
        </authorList>
    </citation>
    <scope>NUCLEOTIDE SEQUENCE</scope>
    <source>
        <strain evidence="3">P2K</strain>
    </source>
</reference>